<proteinExistence type="predicted"/>
<evidence type="ECO:0000313" key="2">
    <source>
        <dbReference type="Proteomes" id="UP000076798"/>
    </source>
</evidence>
<evidence type="ECO:0000313" key="1">
    <source>
        <dbReference type="EMBL" id="KZT31100.1"/>
    </source>
</evidence>
<dbReference type="EMBL" id="KV428864">
    <property type="protein sequence ID" value="KZT31100.1"/>
    <property type="molecule type" value="Genomic_DNA"/>
</dbReference>
<protein>
    <submittedName>
        <fullName evidence="1">Uncharacterized protein</fullName>
    </submittedName>
</protein>
<accession>A0A165WFQ4</accession>
<organism evidence="1 2">
    <name type="scientific">Sistotremastrum suecicum HHB10207 ss-3</name>
    <dbReference type="NCBI Taxonomy" id="1314776"/>
    <lineage>
        <taxon>Eukaryota</taxon>
        <taxon>Fungi</taxon>
        <taxon>Dikarya</taxon>
        <taxon>Basidiomycota</taxon>
        <taxon>Agaricomycotina</taxon>
        <taxon>Agaricomycetes</taxon>
        <taxon>Sistotremastrales</taxon>
        <taxon>Sistotremastraceae</taxon>
        <taxon>Sistotremastrum</taxon>
    </lineage>
</organism>
<gene>
    <name evidence="1" type="ORF">SISSUDRAFT_1038695</name>
</gene>
<keyword evidence="2" id="KW-1185">Reference proteome</keyword>
<dbReference type="AlphaFoldDB" id="A0A165WFQ4"/>
<reference evidence="1 2" key="1">
    <citation type="journal article" date="2016" name="Mol. Biol. Evol.">
        <title>Comparative Genomics of Early-Diverging Mushroom-Forming Fungi Provides Insights into the Origins of Lignocellulose Decay Capabilities.</title>
        <authorList>
            <person name="Nagy L.G."/>
            <person name="Riley R."/>
            <person name="Tritt A."/>
            <person name="Adam C."/>
            <person name="Daum C."/>
            <person name="Floudas D."/>
            <person name="Sun H."/>
            <person name="Yadav J.S."/>
            <person name="Pangilinan J."/>
            <person name="Larsson K.H."/>
            <person name="Matsuura K."/>
            <person name="Barry K."/>
            <person name="Labutti K."/>
            <person name="Kuo R."/>
            <person name="Ohm R.A."/>
            <person name="Bhattacharya S.S."/>
            <person name="Shirouzu T."/>
            <person name="Yoshinaga Y."/>
            <person name="Martin F.M."/>
            <person name="Grigoriev I.V."/>
            <person name="Hibbett D.S."/>
        </authorList>
    </citation>
    <scope>NUCLEOTIDE SEQUENCE [LARGE SCALE GENOMIC DNA]</scope>
    <source>
        <strain evidence="1 2">HHB10207 ss-3</strain>
    </source>
</reference>
<dbReference type="Proteomes" id="UP000076798">
    <property type="component" value="Unassembled WGS sequence"/>
</dbReference>
<feature type="non-terminal residue" evidence="1">
    <location>
        <position position="157"/>
    </location>
</feature>
<name>A0A165WFQ4_9AGAM</name>
<sequence>MANDMSSRSMLASFFSAPIDEPTQEENTILRMHRSFSGMSEATDRTDLSVAVHDAYFLRTETRQWHQRESAAVINDWIDAKAIFEDSAVFTLTFTPTGNPRSLAEVQSNIKYRLPLQYRYNDEVEEFFKKVVKDLGALIEQQAMRQWYRAAFSPAVL</sequence>